<gene>
    <name evidence="2" type="ORF">GGR06_000277</name>
</gene>
<dbReference type="Gene3D" id="3.40.50.1000">
    <property type="entry name" value="HAD superfamily/HAD-like"/>
    <property type="match status" value="1"/>
</dbReference>
<dbReference type="PANTHER" id="PTHR43316">
    <property type="entry name" value="HYDROLASE, HALOACID DELAHOGENASE-RELATED"/>
    <property type="match status" value="1"/>
</dbReference>
<organism evidence="2 3">
    <name type="scientific">Bacteroides reticulotermitis</name>
    <dbReference type="NCBI Taxonomy" id="1133319"/>
    <lineage>
        <taxon>Bacteria</taxon>
        <taxon>Pseudomonadati</taxon>
        <taxon>Bacteroidota</taxon>
        <taxon>Bacteroidia</taxon>
        <taxon>Bacteroidales</taxon>
        <taxon>Bacteroidaceae</taxon>
        <taxon>Bacteroides</taxon>
    </lineage>
</organism>
<dbReference type="Pfam" id="PF00702">
    <property type="entry name" value="Hydrolase"/>
    <property type="match status" value="1"/>
</dbReference>
<dbReference type="EMBL" id="JACIER010000001">
    <property type="protein sequence ID" value="MBB4042518.1"/>
    <property type="molecule type" value="Genomic_DNA"/>
</dbReference>
<dbReference type="InterPro" id="IPR051540">
    <property type="entry name" value="S-2-haloacid_dehalogenase"/>
</dbReference>
<sequence>MKELIKVIAFDADDTLWSNEPFFQEVEKRYVDLLKPYGTAEEISAALFQTEMNNLRLLGYGAKAFTLSMIETALQISNREIAPADIQQIISLGKSLLEMPVELLPGVKETLDTLREEGKYKLVVATKGDSLDQENKLARSGLSAYFDHVEVMPDKNEKAYLRLLQILQIEPSELVMIGNSLKSDIQPVLAIGGYGIHVPFEVMWQHEVVDAFTHEHMRQVDRLDEVLALF</sequence>
<dbReference type="PANTHER" id="PTHR43316:SF8">
    <property type="entry name" value="HAD FAMILY HYDROLASE"/>
    <property type="match status" value="1"/>
</dbReference>
<dbReference type="SFLD" id="SFLDS00003">
    <property type="entry name" value="Haloacid_Dehalogenase"/>
    <property type="match status" value="1"/>
</dbReference>
<evidence type="ECO:0000313" key="2">
    <source>
        <dbReference type="EMBL" id="MBB4042518.1"/>
    </source>
</evidence>
<accession>A0A840CWQ2</accession>
<proteinExistence type="predicted"/>
<dbReference type="InterPro" id="IPR023198">
    <property type="entry name" value="PGP-like_dom2"/>
</dbReference>
<dbReference type="InterPro" id="IPR023214">
    <property type="entry name" value="HAD_sf"/>
</dbReference>
<dbReference type="SUPFAM" id="SSF56784">
    <property type="entry name" value="HAD-like"/>
    <property type="match status" value="1"/>
</dbReference>
<dbReference type="SFLD" id="SFLDG01129">
    <property type="entry name" value="C1.5:_HAD__Beta-PGM__Phosphata"/>
    <property type="match status" value="1"/>
</dbReference>
<protein>
    <submittedName>
        <fullName evidence="2">Hydrolase of the HAD superfamily</fullName>
    </submittedName>
</protein>
<dbReference type="CDD" id="cd07515">
    <property type="entry name" value="HAD-like"/>
    <property type="match status" value="1"/>
</dbReference>
<dbReference type="InterPro" id="IPR036412">
    <property type="entry name" value="HAD-like_sf"/>
</dbReference>
<evidence type="ECO:0000313" key="3">
    <source>
        <dbReference type="Proteomes" id="UP000560658"/>
    </source>
</evidence>
<keyword evidence="1 2" id="KW-0378">Hydrolase</keyword>
<name>A0A840CWQ2_9BACE</name>
<evidence type="ECO:0000256" key="1">
    <source>
        <dbReference type="ARBA" id="ARBA00022801"/>
    </source>
</evidence>
<reference evidence="2" key="1">
    <citation type="submission" date="2020-08" db="EMBL/GenBank/DDBJ databases">
        <title>Genomic Encyclopedia of Type Strains, Phase IV (KMG-IV): sequencing the most valuable type-strain genomes for metagenomic binning, comparative biology and taxonomic classification.</title>
        <authorList>
            <person name="Goeker M."/>
        </authorList>
    </citation>
    <scope>NUCLEOTIDE SEQUENCE [LARGE SCALE GENOMIC DNA]</scope>
    <source>
        <strain evidence="2">DSM 105720</strain>
    </source>
</reference>
<dbReference type="Gene3D" id="1.10.150.240">
    <property type="entry name" value="Putative phosphatase, domain 2"/>
    <property type="match status" value="1"/>
</dbReference>
<comment type="caution">
    <text evidence="2">The sequence shown here is derived from an EMBL/GenBank/DDBJ whole genome shotgun (WGS) entry which is preliminary data.</text>
</comment>
<keyword evidence="3" id="KW-1185">Reference proteome</keyword>
<dbReference type="AlphaFoldDB" id="A0A840CWQ2"/>
<dbReference type="GO" id="GO:0016787">
    <property type="term" value="F:hydrolase activity"/>
    <property type="evidence" value="ECO:0007669"/>
    <property type="project" value="UniProtKB-KW"/>
</dbReference>
<dbReference type="RefSeq" id="WP_044159650.1">
    <property type="nucleotide sequence ID" value="NZ_JACIER010000001.1"/>
</dbReference>
<dbReference type="Proteomes" id="UP000560658">
    <property type="component" value="Unassembled WGS sequence"/>
</dbReference>